<accession>A0A9D0ZDE4</accession>
<evidence type="ECO:0000256" key="1">
    <source>
        <dbReference type="ARBA" id="ARBA00010888"/>
    </source>
</evidence>
<proteinExistence type="inferred from homology"/>
<evidence type="ECO:0000313" key="3">
    <source>
        <dbReference type="EMBL" id="HIQ72555.1"/>
    </source>
</evidence>
<dbReference type="PIRSF" id="PIRSF037258">
    <property type="entry name" value="DUF965_bac"/>
    <property type="match status" value="1"/>
</dbReference>
<evidence type="ECO:0000313" key="4">
    <source>
        <dbReference type="Proteomes" id="UP000886887"/>
    </source>
</evidence>
<dbReference type="AlphaFoldDB" id="A0A9D0ZDE4"/>
<sequence>MPERFENDTRYFRTVADNADDAHSILMRVYEALRAKGYDPVTQVVGYLMSGDPTYITSHQNARSLVCRIERDELMEELVRSYIEHNVT</sequence>
<dbReference type="HAMAP" id="MF_01507">
    <property type="entry name" value="UPF0297"/>
    <property type="match status" value="1"/>
</dbReference>
<dbReference type="InterPro" id="IPR009309">
    <property type="entry name" value="IreB"/>
</dbReference>
<comment type="similarity">
    <text evidence="1 2">Belongs to the UPF0297 family.</text>
</comment>
<protein>
    <recommendedName>
        <fullName evidence="2">UPF0297 protein IAB73_10165</fullName>
    </recommendedName>
</protein>
<dbReference type="PANTHER" id="PTHR40067:SF1">
    <property type="entry name" value="UPF0297 PROTEIN YRZL"/>
    <property type="match status" value="1"/>
</dbReference>
<dbReference type="PANTHER" id="PTHR40067">
    <property type="entry name" value="UPF0297 PROTEIN YRZL"/>
    <property type="match status" value="1"/>
</dbReference>
<dbReference type="EMBL" id="DVFJ01000036">
    <property type="protein sequence ID" value="HIQ72555.1"/>
    <property type="molecule type" value="Genomic_DNA"/>
</dbReference>
<name>A0A9D0ZDE4_9FIRM</name>
<dbReference type="Proteomes" id="UP000886887">
    <property type="component" value="Unassembled WGS sequence"/>
</dbReference>
<reference evidence="3" key="1">
    <citation type="submission" date="2020-10" db="EMBL/GenBank/DDBJ databases">
        <authorList>
            <person name="Gilroy R."/>
        </authorList>
    </citation>
    <scope>NUCLEOTIDE SEQUENCE</scope>
    <source>
        <strain evidence="3">ChiSxjej2B14-6234</strain>
    </source>
</reference>
<dbReference type="NCBIfam" id="NF003997">
    <property type="entry name" value="PRK05473.1"/>
    <property type="match status" value="1"/>
</dbReference>
<comment type="caution">
    <text evidence="3">The sequence shown here is derived from an EMBL/GenBank/DDBJ whole genome shotgun (WGS) entry which is preliminary data.</text>
</comment>
<dbReference type="Pfam" id="PF06135">
    <property type="entry name" value="IreB"/>
    <property type="match status" value="1"/>
</dbReference>
<evidence type="ECO:0000256" key="2">
    <source>
        <dbReference type="HAMAP-Rule" id="MF_01507"/>
    </source>
</evidence>
<organism evidence="3 4">
    <name type="scientific">Candidatus Onthenecus intestinigallinarum</name>
    <dbReference type="NCBI Taxonomy" id="2840875"/>
    <lineage>
        <taxon>Bacteria</taxon>
        <taxon>Bacillati</taxon>
        <taxon>Bacillota</taxon>
        <taxon>Clostridia</taxon>
        <taxon>Eubacteriales</taxon>
        <taxon>Candidatus Onthenecus</taxon>
    </lineage>
</organism>
<gene>
    <name evidence="3" type="ORF">IAB73_10165</name>
</gene>
<reference evidence="3" key="2">
    <citation type="journal article" date="2021" name="PeerJ">
        <title>Extensive microbial diversity within the chicken gut microbiome revealed by metagenomics and culture.</title>
        <authorList>
            <person name="Gilroy R."/>
            <person name="Ravi A."/>
            <person name="Getino M."/>
            <person name="Pursley I."/>
            <person name="Horton D.L."/>
            <person name="Alikhan N.F."/>
            <person name="Baker D."/>
            <person name="Gharbi K."/>
            <person name="Hall N."/>
            <person name="Watson M."/>
            <person name="Adriaenssens E.M."/>
            <person name="Foster-Nyarko E."/>
            <person name="Jarju S."/>
            <person name="Secka A."/>
            <person name="Antonio M."/>
            <person name="Oren A."/>
            <person name="Chaudhuri R.R."/>
            <person name="La Ragione R."/>
            <person name="Hildebrand F."/>
            <person name="Pallen M.J."/>
        </authorList>
    </citation>
    <scope>NUCLEOTIDE SEQUENCE</scope>
    <source>
        <strain evidence="3">ChiSxjej2B14-6234</strain>
    </source>
</reference>